<evidence type="ECO:0000256" key="3">
    <source>
        <dbReference type="ARBA" id="ARBA00022723"/>
    </source>
</evidence>
<organism evidence="13 14">
    <name type="scientific">Nocardioides caricicola</name>
    <dbReference type="NCBI Taxonomy" id="634770"/>
    <lineage>
        <taxon>Bacteria</taxon>
        <taxon>Bacillati</taxon>
        <taxon>Actinomycetota</taxon>
        <taxon>Actinomycetes</taxon>
        <taxon>Propionibacteriales</taxon>
        <taxon>Nocardioidaceae</taxon>
        <taxon>Nocardioides</taxon>
    </lineage>
</organism>
<dbReference type="Pfam" id="PF02225">
    <property type="entry name" value="PA"/>
    <property type="match status" value="1"/>
</dbReference>
<protein>
    <submittedName>
        <fullName evidence="13">M4 family metallopeptidase</fullName>
    </submittedName>
</protein>
<dbReference type="Proteomes" id="UP001595956">
    <property type="component" value="Unassembled WGS sequence"/>
</dbReference>
<keyword evidence="14" id="KW-1185">Reference proteome</keyword>
<feature type="compositionally biased region" description="Polar residues" evidence="8">
    <location>
        <begin position="777"/>
        <end position="790"/>
    </location>
</feature>
<dbReference type="InterPro" id="IPR013856">
    <property type="entry name" value="Peptidase_M4_domain"/>
</dbReference>
<evidence type="ECO:0000313" key="13">
    <source>
        <dbReference type="EMBL" id="MFC5495750.1"/>
    </source>
</evidence>
<dbReference type="EMBL" id="JBHSMD010000011">
    <property type="protein sequence ID" value="MFC5495750.1"/>
    <property type="molecule type" value="Genomic_DNA"/>
</dbReference>
<keyword evidence="5" id="KW-0378">Hydrolase</keyword>
<evidence type="ECO:0000256" key="2">
    <source>
        <dbReference type="ARBA" id="ARBA00022670"/>
    </source>
</evidence>
<dbReference type="InterPro" id="IPR046450">
    <property type="entry name" value="PA_dom_sf"/>
</dbReference>
<dbReference type="Pfam" id="PF02868">
    <property type="entry name" value="Peptidase_M4_C"/>
    <property type="match status" value="2"/>
</dbReference>
<feature type="domain" description="Peptidase M4 C-terminal" evidence="11">
    <location>
        <begin position="348"/>
        <end position="376"/>
    </location>
</feature>
<feature type="domain" description="Peptidase M4 C-terminal" evidence="11">
    <location>
        <begin position="528"/>
        <end position="657"/>
    </location>
</feature>
<dbReference type="InterPro" id="IPR023612">
    <property type="entry name" value="Peptidase_M4"/>
</dbReference>
<proteinExistence type="inferred from homology"/>
<evidence type="ECO:0000256" key="5">
    <source>
        <dbReference type="ARBA" id="ARBA00022801"/>
    </source>
</evidence>
<feature type="domain" description="FTP" evidence="12">
    <location>
        <begin position="108"/>
        <end position="139"/>
    </location>
</feature>
<dbReference type="InterPro" id="IPR027268">
    <property type="entry name" value="Peptidase_M4/M1_CTD_sf"/>
</dbReference>
<evidence type="ECO:0000256" key="7">
    <source>
        <dbReference type="ARBA" id="ARBA00023049"/>
    </source>
</evidence>
<dbReference type="Gene3D" id="3.10.450.490">
    <property type="match status" value="1"/>
</dbReference>
<dbReference type="CDD" id="cd04818">
    <property type="entry name" value="PA_subtilisin_1"/>
    <property type="match status" value="1"/>
</dbReference>
<dbReference type="SUPFAM" id="SSF55486">
    <property type="entry name" value="Metalloproteases ('zincins'), catalytic domain"/>
    <property type="match status" value="2"/>
</dbReference>
<feature type="domain" description="PA" evidence="10">
    <location>
        <begin position="439"/>
        <end position="521"/>
    </location>
</feature>
<evidence type="ECO:0000256" key="8">
    <source>
        <dbReference type="SAM" id="MobiDB-lite"/>
    </source>
</evidence>
<feature type="region of interest" description="Disordered" evidence="8">
    <location>
        <begin position="752"/>
        <end position="790"/>
    </location>
</feature>
<evidence type="ECO:0000256" key="4">
    <source>
        <dbReference type="ARBA" id="ARBA00022729"/>
    </source>
</evidence>
<dbReference type="Gene3D" id="1.10.390.10">
    <property type="entry name" value="Neutral Protease Domain 2"/>
    <property type="match status" value="2"/>
</dbReference>
<evidence type="ECO:0000259" key="12">
    <source>
        <dbReference type="Pfam" id="PF07504"/>
    </source>
</evidence>
<evidence type="ECO:0000259" key="10">
    <source>
        <dbReference type="Pfam" id="PF02225"/>
    </source>
</evidence>
<dbReference type="RefSeq" id="WP_345182282.1">
    <property type="nucleotide sequence ID" value="NZ_BAABFQ010000010.1"/>
</dbReference>
<dbReference type="InterPro" id="IPR050728">
    <property type="entry name" value="Zinc_Metalloprotease_M4"/>
</dbReference>
<dbReference type="Pfam" id="PF07504">
    <property type="entry name" value="FTP"/>
    <property type="match status" value="1"/>
</dbReference>
<evidence type="ECO:0000256" key="1">
    <source>
        <dbReference type="ARBA" id="ARBA00009388"/>
    </source>
</evidence>
<keyword evidence="4" id="KW-0732">Signal</keyword>
<keyword evidence="2" id="KW-0645">Protease</keyword>
<evidence type="ECO:0000256" key="6">
    <source>
        <dbReference type="ARBA" id="ARBA00022833"/>
    </source>
</evidence>
<dbReference type="SUPFAM" id="SSF52025">
    <property type="entry name" value="PA domain"/>
    <property type="match status" value="1"/>
</dbReference>
<dbReference type="Pfam" id="PF01447">
    <property type="entry name" value="Peptidase_M4"/>
    <property type="match status" value="1"/>
</dbReference>
<dbReference type="PRINTS" id="PR00730">
    <property type="entry name" value="THERMOLYSIN"/>
</dbReference>
<dbReference type="InterPro" id="IPR011096">
    <property type="entry name" value="FTP_domain"/>
</dbReference>
<sequence>MAAGLAALPALSAEAASTPTKSDQNVVQRMEAEASEGARFKTERTTGKVGFVRAASQGDLMPSQKAADGASAAAKATAYVDKYAGAFGATADQLTEAGVTATKLGWTVRYDQTYQGVPVFGARLLANLDKSGDLTSVNGFVAPDLSLSTTPAFSQAEAAARAISTVRANPPGADGDADLSGIKAASTTLSVYRLGAIRGQTGDNILAWVVEVTNQKNVRDMVFVDASTGKVVNRYSMIADALDREVYEESPEPANLVWKEGDPFPGTLNQSHQDLVEGSGDAYWLFKNTFGRDSFDGEGSTMKTVNNDPTISCPNANWNGVTTNYCTDVTSDDTVAHEWGHAYTEYTSGLIYQWQSGAMNEAFSDIWGETVDQVNDRFNETPNTPRVEGQCSKFTRGNVGVTINAPAEIAGPCEAAPAAFGPVFDKDGVTSDVVVGTDVAEEGGGSPTDGCSPFDNAAALAGKFAYVDRGTCSFAIKADHAEAAGATGIVIGNNVPDPPSSPVGTADIYGVMIDQASGAKIKGATGTVNITIKDIDEDPKDNTYRWLSGEGDPAFGGAIRDMWTPTCYGDPGKVSDAEYWCSTDDSGGVHSNSGVVNHTFALLVDGSTSNGVEVASIGLDKAANVFWRAQSAYLTPTSRFPDLANALTTGCADLVGKPINAVSIDPDTVTAADPITAEDCAAVLAATQATELNVEPTQCNFKPMFAKNPPALCGSKFKTRTVWKETFEKGLGKWAKTQKIVFEGGIAEPWKTASDLPGSHGSKAAYGPAPDEGACSNGANDFSSTNGITTPQVKLPGNGVQKLSFQHYVATETGYDGGTVKISVNGKDFKIVPKSAYLYNKPLELTSEAEGNTNPLAGKTGFTGTDGGLPTGSWGTSIIDLKKAGAKPGQKIKIRFEIGRDGCGGNDGWYVDNVKVVKCVKKQQNKVVLGRQG</sequence>
<feature type="domain" description="Peptidase M4" evidence="9">
    <location>
        <begin position="256"/>
        <end position="345"/>
    </location>
</feature>
<keyword evidence="3" id="KW-0479">Metal-binding</keyword>
<evidence type="ECO:0000259" key="9">
    <source>
        <dbReference type="Pfam" id="PF01447"/>
    </source>
</evidence>
<evidence type="ECO:0000259" key="11">
    <source>
        <dbReference type="Pfam" id="PF02868"/>
    </source>
</evidence>
<dbReference type="PANTHER" id="PTHR33794:SF1">
    <property type="entry name" value="BACILLOLYSIN"/>
    <property type="match status" value="1"/>
</dbReference>
<gene>
    <name evidence="13" type="ORF">ACFPKY_21775</name>
</gene>
<dbReference type="Gene3D" id="3.10.170.10">
    <property type="match status" value="1"/>
</dbReference>
<comment type="similarity">
    <text evidence="1">Belongs to the peptidase M4 family.</text>
</comment>
<keyword evidence="6" id="KW-0862">Zinc</keyword>
<comment type="caution">
    <text evidence="13">The sequence shown here is derived from an EMBL/GenBank/DDBJ whole genome shotgun (WGS) entry which is preliminary data.</text>
</comment>
<dbReference type="InterPro" id="IPR003137">
    <property type="entry name" value="PA_domain"/>
</dbReference>
<evidence type="ECO:0000313" key="14">
    <source>
        <dbReference type="Proteomes" id="UP001595956"/>
    </source>
</evidence>
<accession>A0ABW0N5J0</accession>
<dbReference type="PANTHER" id="PTHR33794">
    <property type="entry name" value="BACILLOLYSIN"/>
    <property type="match status" value="1"/>
</dbReference>
<keyword evidence="7" id="KW-0482">Metalloprotease</keyword>
<reference evidence="14" key="1">
    <citation type="journal article" date="2019" name="Int. J. Syst. Evol. Microbiol.">
        <title>The Global Catalogue of Microorganisms (GCM) 10K type strain sequencing project: providing services to taxonomists for standard genome sequencing and annotation.</title>
        <authorList>
            <consortium name="The Broad Institute Genomics Platform"/>
            <consortium name="The Broad Institute Genome Sequencing Center for Infectious Disease"/>
            <person name="Wu L."/>
            <person name="Ma J."/>
        </authorList>
    </citation>
    <scope>NUCLEOTIDE SEQUENCE [LARGE SCALE GENOMIC DNA]</scope>
    <source>
        <strain evidence="14">KACC 13778</strain>
    </source>
</reference>
<dbReference type="InterPro" id="IPR001570">
    <property type="entry name" value="Peptidase_M4_C_domain"/>
</dbReference>
<name>A0ABW0N5J0_9ACTN</name>